<dbReference type="GO" id="GO:0005886">
    <property type="term" value="C:plasma membrane"/>
    <property type="evidence" value="ECO:0007669"/>
    <property type="project" value="UniProtKB-SubCell"/>
</dbReference>
<evidence type="ECO:0000256" key="5">
    <source>
        <dbReference type="ARBA" id="ARBA00022741"/>
    </source>
</evidence>
<keyword evidence="3" id="KW-1003">Cell membrane</keyword>
<feature type="transmembrane region" description="Helical" evidence="9">
    <location>
        <begin position="12"/>
        <end position="36"/>
    </location>
</feature>
<dbReference type="GO" id="GO:0016887">
    <property type="term" value="F:ATP hydrolysis activity"/>
    <property type="evidence" value="ECO:0007669"/>
    <property type="project" value="InterPro"/>
</dbReference>
<dbReference type="Gene3D" id="3.40.50.300">
    <property type="entry name" value="P-loop containing nucleotide triphosphate hydrolases"/>
    <property type="match status" value="1"/>
</dbReference>
<comment type="caution">
    <text evidence="12">The sequence shown here is derived from an EMBL/GenBank/DDBJ whole genome shotgun (WGS) entry which is preliminary data.</text>
</comment>
<proteinExistence type="predicted"/>
<reference evidence="12" key="1">
    <citation type="submission" date="2020-10" db="EMBL/GenBank/DDBJ databases">
        <authorList>
            <person name="Gilroy R."/>
        </authorList>
    </citation>
    <scope>NUCLEOTIDE SEQUENCE</scope>
    <source>
        <strain evidence="12">ChiW13-3771</strain>
    </source>
</reference>
<dbReference type="Gene3D" id="1.20.1560.10">
    <property type="entry name" value="ABC transporter type 1, transmembrane domain"/>
    <property type="match status" value="1"/>
</dbReference>
<sequence>MKRYKKYIMPYWVCFVLGPVGMIIEVLGEVFLPWFLSQIQDKGIVNEDVTFIVGIGICMIITAICMAAGGIMGAYYASKAAMSFGADLRLDIFKKIQQFSFKNIDEFSTGSLVTRLTNDITQVQNLIMLFLRLCLRAPGMLIGALIMAFVMNAKLAIVILVVIPILVAAISIIIKIGYPRFELMQKKIDRLNSGIQESLVNIRVIKSFVRSDFEEEKFQKLNKDLKETSMRAFKVVIFNMPVMMLAMNITTIAVVWFGGNMIVAGTMTVGDLMAFTTYIVQILMSLMMLAMVFLNSSRAMASLKRITEVLDKEIDLTDENASCKNRDVEDGSVEFRNVKYRYYKDSSEWVLNDINVRIKAGQTVGIIGPTGCGKSTFVSMIPRLYDVDEGEVLVDGVNVKDYSLRNLREGVGMVLQKNVLFSGDIMENLRWGDENASDEEVFEVSKRAQAHDFVMAFPDQYRTELGQGGSNVSGGQKQRLCIARALLKKPKILILDDSTSAVDTATEAKIRETFSTSLKNATKIIIAQRITSVMDADQILVMEDGRIVDQGVHSELMERCVEYREIYDSQMRREVTA</sequence>
<dbReference type="InterPro" id="IPR027417">
    <property type="entry name" value="P-loop_NTPase"/>
</dbReference>
<organism evidence="12 13">
    <name type="scientific">Candidatus Fimimorpha faecalis</name>
    <dbReference type="NCBI Taxonomy" id="2840824"/>
    <lineage>
        <taxon>Bacteria</taxon>
        <taxon>Bacillati</taxon>
        <taxon>Bacillota</taxon>
        <taxon>Clostridia</taxon>
        <taxon>Eubacteriales</taxon>
        <taxon>Candidatus Fimimorpha</taxon>
    </lineage>
</organism>
<dbReference type="InterPro" id="IPR017871">
    <property type="entry name" value="ABC_transporter-like_CS"/>
</dbReference>
<evidence type="ECO:0000259" key="10">
    <source>
        <dbReference type="PROSITE" id="PS50893"/>
    </source>
</evidence>
<feature type="transmembrane region" description="Helical" evidence="9">
    <location>
        <begin position="156"/>
        <end position="178"/>
    </location>
</feature>
<dbReference type="PANTHER" id="PTHR43394">
    <property type="entry name" value="ATP-DEPENDENT PERMEASE MDL1, MITOCHONDRIAL"/>
    <property type="match status" value="1"/>
</dbReference>
<feature type="transmembrane region" description="Helical" evidence="9">
    <location>
        <begin position="235"/>
        <end position="258"/>
    </location>
</feature>
<reference evidence="12" key="2">
    <citation type="journal article" date="2021" name="PeerJ">
        <title>Extensive microbial diversity within the chicken gut microbiome revealed by metagenomics and culture.</title>
        <authorList>
            <person name="Gilroy R."/>
            <person name="Ravi A."/>
            <person name="Getino M."/>
            <person name="Pursley I."/>
            <person name="Horton D.L."/>
            <person name="Alikhan N.F."/>
            <person name="Baker D."/>
            <person name="Gharbi K."/>
            <person name="Hall N."/>
            <person name="Watson M."/>
            <person name="Adriaenssens E.M."/>
            <person name="Foster-Nyarko E."/>
            <person name="Jarju S."/>
            <person name="Secka A."/>
            <person name="Antonio M."/>
            <person name="Oren A."/>
            <person name="Chaudhuri R.R."/>
            <person name="La Ragione R."/>
            <person name="Hildebrand F."/>
            <person name="Pallen M.J."/>
        </authorList>
    </citation>
    <scope>NUCLEOTIDE SEQUENCE</scope>
    <source>
        <strain evidence="12">ChiW13-3771</strain>
    </source>
</reference>
<dbReference type="InterPro" id="IPR011527">
    <property type="entry name" value="ABC1_TM_dom"/>
</dbReference>
<dbReference type="AlphaFoldDB" id="A0A9D1EDC0"/>
<dbReference type="GO" id="GO:0005524">
    <property type="term" value="F:ATP binding"/>
    <property type="evidence" value="ECO:0007669"/>
    <property type="project" value="UniProtKB-KW"/>
</dbReference>
<dbReference type="CDD" id="cd18548">
    <property type="entry name" value="ABC_6TM_Tm287_like"/>
    <property type="match status" value="1"/>
</dbReference>
<name>A0A9D1EDC0_9FIRM</name>
<keyword evidence="6 12" id="KW-0067">ATP-binding</keyword>
<dbReference type="InterPro" id="IPR039421">
    <property type="entry name" value="Type_1_exporter"/>
</dbReference>
<keyword evidence="4 9" id="KW-0812">Transmembrane</keyword>
<dbReference type="InterPro" id="IPR036640">
    <property type="entry name" value="ABC1_TM_sf"/>
</dbReference>
<gene>
    <name evidence="12" type="ORF">IAC96_04110</name>
</gene>
<feature type="domain" description="ABC transporter" evidence="10">
    <location>
        <begin position="333"/>
        <end position="569"/>
    </location>
</feature>
<dbReference type="SUPFAM" id="SSF90123">
    <property type="entry name" value="ABC transporter transmembrane region"/>
    <property type="match status" value="1"/>
</dbReference>
<dbReference type="Proteomes" id="UP000824201">
    <property type="component" value="Unassembled WGS sequence"/>
</dbReference>
<dbReference type="FunFam" id="3.40.50.300:FF:000221">
    <property type="entry name" value="Multidrug ABC transporter ATP-binding protein"/>
    <property type="match status" value="1"/>
</dbReference>
<dbReference type="PROSITE" id="PS50929">
    <property type="entry name" value="ABC_TM1F"/>
    <property type="match status" value="1"/>
</dbReference>
<evidence type="ECO:0000313" key="12">
    <source>
        <dbReference type="EMBL" id="HIR88115.1"/>
    </source>
</evidence>
<feature type="transmembrane region" description="Helical" evidence="9">
    <location>
        <begin position="278"/>
        <end position="296"/>
    </location>
</feature>
<evidence type="ECO:0000256" key="2">
    <source>
        <dbReference type="ARBA" id="ARBA00022448"/>
    </source>
</evidence>
<dbReference type="PROSITE" id="PS50893">
    <property type="entry name" value="ABC_TRANSPORTER_2"/>
    <property type="match status" value="1"/>
</dbReference>
<dbReference type="PANTHER" id="PTHR43394:SF1">
    <property type="entry name" value="ATP-BINDING CASSETTE SUB-FAMILY B MEMBER 10, MITOCHONDRIAL"/>
    <property type="match status" value="1"/>
</dbReference>
<accession>A0A9D1EDC0</accession>
<evidence type="ECO:0000256" key="4">
    <source>
        <dbReference type="ARBA" id="ARBA00022692"/>
    </source>
</evidence>
<dbReference type="PROSITE" id="PS00211">
    <property type="entry name" value="ABC_TRANSPORTER_1"/>
    <property type="match status" value="1"/>
</dbReference>
<protein>
    <submittedName>
        <fullName evidence="12">ABC transporter ATP-binding protein</fullName>
    </submittedName>
</protein>
<evidence type="ECO:0000256" key="6">
    <source>
        <dbReference type="ARBA" id="ARBA00022840"/>
    </source>
</evidence>
<dbReference type="GO" id="GO:0015421">
    <property type="term" value="F:ABC-type oligopeptide transporter activity"/>
    <property type="evidence" value="ECO:0007669"/>
    <property type="project" value="TreeGrafter"/>
</dbReference>
<evidence type="ECO:0000256" key="1">
    <source>
        <dbReference type="ARBA" id="ARBA00004651"/>
    </source>
</evidence>
<evidence type="ECO:0000256" key="3">
    <source>
        <dbReference type="ARBA" id="ARBA00022475"/>
    </source>
</evidence>
<evidence type="ECO:0000313" key="13">
    <source>
        <dbReference type="Proteomes" id="UP000824201"/>
    </source>
</evidence>
<keyword evidence="5" id="KW-0547">Nucleotide-binding</keyword>
<dbReference type="InterPro" id="IPR003593">
    <property type="entry name" value="AAA+_ATPase"/>
</dbReference>
<dbReference type="Pfam" id="PF00664">
    <property type="entry name" value="ABC_membrane"/>
    <property type="match status" value="1"/>
</dbReference>
<dbReference type="Pfam" id="PF00005">
    <property type="entry name" value="ABC_tran"/>
    <property type="match status" value="1"/>
</dbReference>
<dbReference type="EMBL" id="DVHN01000046">
    <property type="protein sequence ID" value="HIR88115.1"/>
    <property type="molecule type" value="Genomic_DNA"/>
</dbReference>
<dbReference type="SUPFAM" id="SSF52540">
    <property type="entry name" value="P-loop containing nucleoside triphosphate hydrolases"/>
    <property type="match status" value="1"/>
</dbReference>
<comment type="subcellular location">
    <subcellularLocation>
        <location evidence="1">Cell membrane</location>
        <topology evidence="1">Multi-pass membrane protein</topology>
    </subcellularLocation>
</comment>
<evidence type="ECO:0000259" key="11">
    <source>
        <dbReference type="PROSITE" id="PS50929"/>
    </source>
</evidence>
<feature type="domain" description="ABC transmembrane type-1" evidence="11">
    <location>
        <begin position="16"/>
        <end position="298"/>
    </location>
</feature>
<feature type="transmembrane region" description="Helical" evidence="9">
    <location>
        <begin position="129"/>
        <end position="150"/>
    </location>
</feature>
<keyword evidence="8 9" id="KW-0472">Membrane</keyword>
<evidence type="ECO:0000256" key="8">
    <source>
        <dbReference type="ARBA" id="ARBA00023136"/>
    </source>
</evidence>
<evidence type="ECO:0000256" key="7">
    <source>
        <dbReference type="ARBA" id="ARBA00022989"/>
    </source>
</evidence>
<evidence type="ECO:0000256" key="9">
    <source>
        <dbReference type="SAM" id="Phobius"/>
    </source>
</evidence>
<keyword evidence="2" id="KW-0813">Transport</keyword>
<dbReference type="SMART" id="SM00382">
    <property type="entry name" value="AAA"/>
    <property type="match status" value="1"/>
</dbReference>
<keyword evidence="7 9" id="KW-1133">Transmembrane helix</keyword>
<dbReference type="InterPro" id="IPR003439">
    <property type="entry name" value="ABC_transporter-like_ATP-bd"/>
</dbReference>
<feature type="transmembrane region" description="Helical" evidence="9">
    <location>
        <begin position="51"/>
        <end position="77"/>
    </location>
</feature>